<evidence type="ECO:0000313" key="3">
    <source>
        <dbReference type="Proteomes" id="UP001205612"/>
    </source>
</evidence>
<evidence type="ECO:0000313" key="2">
    <source>
        <dbReference type="EMBL" id="MCS0602244.1"/>
    </source>
</evidence>
<dbReference type="EMBL" id="JANUGP010000008">
    <property type="protein sequence ID" value="MCS0602244.1"/>
    <property type="molecule type" value="Genomic_DNA"/>
</dbReference>
<reference evidence="2 3" key="1">
    <citation type="submission" date="2022-08" db="EMBL/GenBank/DDBJ databases">
        <authorList>
            <person name="Somphong A."/>
            <person name="Phongsopitanun W."/>
        </authorList>
    </citation>
    <scope>NUCLEOTIDE SEQUENCE [LARGE SCALE GENOMIC DNA]</scope>
    <source>
        <strain evidence="2 3">LP11</strain>
    </source>
</reference>
<evidence type="ECO:0000256" key="1">
    <source>
        <dbReference type="SAM" id="MobiDB-lite"/>
    </source>
</evidence>
<comment type="caution">
    <text evidence="2">The sequence shown here is derived from an EMBL/GenBank/DDBJ whole genome shotgun (WGS) entry which is preliminary data.</text>
</comment>
<organism evidence="2 3">
    <name type="scientific">Streptomyces pyxinicus</name>
    <dbReference type="NCBI Taxonomy" id="2970331"/>
    <lineage>
        <taxon>Bacteria</taxon>
        <taxon>Bacillati</taxon>
        <taxon>Actinomycetota</taxon>
        <taxon>Actinomycetes</taxon>
        <taxon>Kitasatosporales</taxon>
        <taxon>Streptomycetaceae</taxon>
        <taxon>Streptomyces</taxon>
    </lineage>
</organism>
<dbReference type="RefSeq" id="WP_258778758.1">
    <property type="nucleotide sequence ID" value="NZ_JANUGP010000008.1"/>
</dbReference>
<name>A0ABT2B157_9ACTN</name>
<keyword evidence="3" id="KW-1185">Reference proteome</keyword>
<protein>
    <submittedName>
        <fullName evidence="2">Uncharacterized protein</fullName>
    </submittedName>
</protein>
<accession>A0ABT2B157</accession>
<proteinExistence type="predicted"/>
<dbReference type="Proteomes" id="UP001205612">
    <property type="component" value="Unassembled WGS sequence"/>
</dbReference>
<feature type="compositionally biased region" description="Gly residues" evidence="1">
    <location>
        <begin position="108"/>
        <end position="120"/>
    </location>
</feature>
<sequence length="150" mass="15768">MTQSTEANPAIRSTRLLQSAKILPPISTVAEVTWQVQTRFPAITELTFARTNDHTAWTRVYSRLSEAEFPVSRAHGEALSAVDDKAIDDTAVEAILSGPGTERCRAGRGIGQGEGSGGSGMRSRMTSTSVVAGHDGRPVECGAAEPSLAG</sequence>
<feature type="region of interest" description="Disordered" evidence="1">
    <location>
        <begin position="99"/>
        <end position="150"/>
    </location>
</feature>
<gene>
    <name evidence="2" type="ORF">NX794_13655</name>
</gene>